<dbReference type="eggNOG" id="COG1208">
    <property type="taxonomic scope" value="Bacteria"/>
</dbReference>
<dbReference type="STRING" id="706587.Desti_5070"/>
<evidence type="ECO:0000259" key="1">
    <source>
        <dbReference type="Pfam" id="PF00483"/>
    </source>
</evidence>
<dbReference type="SUPFAM" id="SSF53448">
    <property type="entry name" value="Nucleotide-diphospho-sugar transferases"/>
    <property type="match status" value="1"/>
</dbReference>
<dbReference type="OrthoDB" id="9788272at2"/>
<dbReference type="Gene3D" id="3.90.550.10">
    <property type="entry name" value="Spore Coat Polysaccharide Biosynthesis Protein SpsA, Chain A"/>
    <property type="match status" value="1"/>
</dbReference>
<dbReference type="HOGENOM" id="CLU_029499_2_0_7"/>
<dbReference type="RefSeq" id="WP_014812783.1">
    <property type="nucleotide sequence ID" value="NC_018025.1"/>
</dbReference>
<organism evidence="2 3">
    <name type="scientific">Desulfomonile tiedjei (strain ATCC 49306 / DSM 6799 / DCB-1)</name>
    <dbReference type="NCBI Taxonomy" id="706587"/>
    <lineage>
        <taxon>Bacteria</taxon>
        <taxon>Pseudomonadati</taxon>
        <taxon>Thermodesulfobacteriota</taxon>
        <taxon>Desulfomonilia</taxon>
        <taxon>Desulfomonilales</taxon>
        <taxon>Desulfomonilaceae</taxon>
        <taxon>Desulfomonile</taxon>
    </lineage>
</organism>
<evidence type="ECO:0000313" key="3">
    <source>
        <dbReference type="Proteomes" id="UP000006055"/>
    </source>
</evidence>
<name>I4CDN9_DESTA</name>
<dbReference type="Proteomes" id="UP000006055">
    <property type="component" value="Chromosome"/>
</dbReference>
<accession>I4CDN9</accession>
<dbReference type="PANTHER" id="PTHR22572">
    <property type="entry name" value="SUGAR-1-PHOSPHATE GUANYL TRANSFERASE"/>
    <property type="match status" value="1"/>
</dbReference>
<proteinExistence type="predicted"/>
<dbReference type="InterPro" id="IPR029044">
    <property type="entry name" value="Nucleotide-diphossugar_trans"/>
</dbReference>
<feature type="domain" description="Nucleotidyl transferase" evidence="1">
    <location>
        <begin position="3"/>
        <end position="222"/>
    </location>
</feature>
<dbReference type="InterPro" id="IPR005835">
    <property type="entry name" value="NTP_transferase_dom"/>
</dbReference>
<sequence>MRAIILAGGKGTRLLPYTTILPKPLMPVNQQSIVEIVIRQLKHNGFDHITLALGHLAHLVKAVLGNGNHLDVKIDYSLEDVPLGTSGPLSLIPDLDDTFLVMNGDILSDLDFKDMLQFHRERQAVATIAVHRRKVHIDYGVLHRKDYRLLKYEEKPTIDYEVSTGIYIFQREIINYIHPGVYLDFPELVKMLIHNERPVMCYPFDGIWFDLGRVEDFQYVQERIDALKDAIPFLSPNGHRSNPDLYVPASTYREEQPYEA</sequence>
<gene>
    <name evidence="2" type="ordered locus">Desti_5070</name>
</gene>
<reference evidence="3" key="1">
    <citation type="submission" date="2012-06" db="EMBL/GenBank/DDBJ databases">
        <title>Complete sequence of chromosome of Desulfomonile tiedjei DSM 6799.</title>
        <authorList>
            <person name="Lucas S."/>
            <person name="Copeland A."/>
            <person name="Lapidus A."/>
            <person name="Glavina del Rio T."/>
            <person name="Dalin E."/>
            <person name="Tice H."/>
            <person name="Bruce D."/>
            <person name="Goodwin L."/>
            <person name="Pitluck S."/>
            <person name="Peters L."/>
            <person name="Ovchinnikova G."/>
            <person name="Zeytun A."/>
            <person name="Lu M."/>
            <person name="Kyrpides N."/>
            <person name="Mavromatis K."/>
            <person name="Ivanova N."/>
            <person name="Brettin T."/>
            <person name="Detter J.C."/>
            <person name="Han C."/>
            <person name="Larimer F."/>
            <person name="Land M."/>
            <person name="Hauser L."/>
            <person name="Markowitz V."/>
            <person name="Cheng J.-F."/>
            <person name="Hugenholtz P."/>
            <person name="Woyke T."/>
            <person name="Wu D."/>
            <person name="Spring S."/>
            <person name="Schroeder M."/>
            <person name="Brambilla E."/>
            <person name="Klenk H.-P."/>
            <person name="Eisen J.A."/>
        </authorList>
    </citation>
    <scope>NUCLEOTIDE SEQUENCE [LARGE SCALE GENOMIC DNA]</scope>
    <source>
        <strain evidence="3">ATCC 49306 / DSM 6799 / DCB-1</strain>
    </source>
</reference>
<dbReference type="AlphaFoldDB" id="I4CDN9"/>
<dbReference type="KEGG" id="dti:Desti_5070"/>
<dbReference type="Pfam" id="PF00483">
    <property type="entry name" value="NTP_transferase"/>
    <property type="match status" value="1"/>
</dbReference>
<protein>
    <submittedName>
        <fullName evidence="2">Nucleoside-diphosphate-sugar pyrophosphorylase family protein</fullName>
    </submittedName>
</protein>
<evidence type="ECO:0000313" key="2">
    <source>
        <dbReference type="EMBL" id="AFM27680.1"/>
    </source>
</evidence>
<dbReference type="InterPro" id="IPR050486">
    <property type="entry name" value="Mannose-1P_guanyltransferase"/>
</dbReference>
<keyword evidence="3" id="KW-1185">Reference proteome</keyword>
<dbReference type="EMBL" id="CP003360">
    <property type="protein sequence ID" value="AFM27680.1"/>
    <property type="molecule type" value="Genomic_DNA"/>
</dbReference>